<keyword evidence="2" id="KW-1185">Reference proteome</keyword>
<protein>
    <submittedName>
        <fullName evidence="1">Uncharacterized protein</fullName>
    </submittedName>
</protein>
<name>A0ABQ5CAJ0_9ASTR</name>
<dbReference type="Proteomes" id="UP001151760">
    <property type="component" value="Unassembled WGS sequence"/>
</dbReference>
<gene>
    <name evidence="1" type="ORF">Tco_0892960</name>
</gene>
<accession>A0ABQ5CAJ0</accession>
<evidence type="ECO:0000313" key="2">
    <source>
        <dbReference type="Proteomes" id="UP001151760"/>
    </source>
</evidence>
<reference evidence="1" key="1">
    <citation type="journal article" date="2022" name="Int. J. Mol. Sci.">
        <title>Draft Genome of Tanacetum Coccineum: Genomic Comparison of Closely Related Tanacetum-Family Plants.</title>
        <authorList>
            <person name="Yamashiro T."/>
            <person name="Shiraishi A."/>
            <person name="Nakayama K."/>
            <person name="Satake H."/>
        </authorList>
    </citation>
    <scope>NUCLEOTIDE SEQUENCE</scope>
</reference>
<organism evidence="1 2">
    <name type="scientific">Tanacetum coccineum</name>
    <dbReference type="NCBI Taxonomy" id="301880"/>
    <lineage>
        <taxon>Eukaryota</taxon>
        <taxon>Viridiplantae</taxon>
        <taxon>Streptophyta</taxon>
        <taxon>Embryophyta</taxon>
        <taxon>Tracheophyta</taxon>
        <taxon>Spermatophyta</taxon>
        <taxon>Magnoliopsida</taxon>
        <taxon>eudicotyledons</taxon>
        <taxon>Gunneridae</taxon>
        <taxon>Pentapetalae</taxon>
        <taxon>asterids</taxon>
        <taxon>campanulids</taxon>
        <taxon>Asterales</taxon>
        <taxon>Asteraceae</taxon>
        <taxon>Asteroideae</taxon>
        <taxon>Anthemideae</taxon>
        <taxon>Anthemidinae</taxon>
        <taxon>Tanacetum</taxon>
    </lineage>
</organism>
<comment type="caution">
    <text evidence="1">The sequence shown here is derived from an EMBL/GenBank/DDBJ whole genome shotgun (WGS) entry which is preliminary data.</text>
</comment>
<proteinExistence type="predicted"/>
<dbReference type="EMBL" id="BQNB010014020">
    <property type="protein sequence ID" value="GJT23023.1"/>
    <property type="molecule type" value="Genomic_DNA"/>
</dbReference>
<evidence type="ECO:0000313" key="1">
    <source>
        <dbReference type="EMBL" id="GJT23023.1"/>
    </source>
</evidence>
<sequence length="106" mass="13110">MDDNRKMMRIDEVHKFSDGTLTRIKEKLDFMVKDFKLFKFNKGMENRKWIEDGKRRSEDFIEVIERRLKIKRIFRSLESFVGGRLREIDYRLISRTERHRHSDTKE</sequence>
<reference evidence="1" key="2">
    <citation type="submission" date="2022-01" db="EMBL/GenBank/DDBJ databases">
        <authorList>
            <person name="Yamashiro T."/>
            <person name="Shiraishi A."/>
            <person name="Satake H."/>
            <person name="Nakayama K."/>
        </authorList>
    </citation>
    <scope>NUCLEOTIDE SEQUENCE</scope>
</reference>